<sequence length="116" mass="12876">MFPFEGGTDEDCVHIFQKEQVNILAIKQQVPVTMAELGTIKDAGGAQAPGSFFSKLHQATVLQEWNSYKCHVLVGAFKGMDQLSIMGKLAYQNDRRSSTHVSASLQQLLLPVRFHL</sequence>
<evidence type="ECO:0000313" key="1">
    <source>
        <dbReference type="EMBL" id="KAJ8402386.1"/>
    </source>
</evidence>
<reference evidence="1" key="1">
    <citation type="journal article" date="2023" name="Science">
        <title>Genome structures resolve the early diversification of teleost fishes.</title>
        <authorList>
            <person name="Parey E."/>
            <person name="Louis A."/>
            <person name="Montfort J."/>
            <person name="Bouchez O."/>
            <person name="Roques C."/>
            <person name="Iampietro C."/>
            <person name="Lluch J."/>
            <person name="Castinel A."/>
            <person name="Donnadieu C."/>
            <person name="Desvignes T."/>
            <person name="Floi Bucao C."/>
            <person name="Jouanno E."/>
            <person name="Wen M."/>
            <person name="Mejri S."/>
            <person name="Dirks R."/>
            <person name="Jansen H."/>
            <person name="Henkel C."/>
            <person name="Chen W.J."/>
            <person name="Zahm M."/>
            <person name="Cabau C."/>
            <person name="Klopp C."/>
            <person name="Thompson A.W."/>
            <person name="Robinson-Rechavi M."/>
            <person name="Braasch I."/>
            <person name="Lecointre G."/>
            <person name="Bobe J."/>
            <person name="Postlethwait J.H."/>
            <person name="Berthelot C."/>
            <person name="Roest Crollius H."/>
            <person name="Guiguen Y."/>
        </authorList>
    </citation>
    <scope>NUCLEOTIDE SEQUENCE</scope>
    <source>
        <strain evidence="1">NC1722</strain>
    </source>
</reference>
<gene>
    <name evidence="1" type="ORF">AAFF_G00368750</name>
</gene>
<protein>
    <submittedName>
        <fullName evidence="1">Uncharacterized protein</fullName>
    </submittedName>
</protein>
<keyword evidence="2" id="KW-1185">Reference proteome</keyword>
<organism evidence="1 2">
    <name type="scientific">Aldrovandia affinis</name>
    <dbReference type="NCBI Taxonomy" id="143900"/>
    <lineage>
        <taxon>Eukaryota</taxon>
        <taxon>Metazoa</taxon>
        <taxon>Chordata</taxon>
        <taxon>Craniata</taxon>
        <taxon>Vertebrata</taxon>
        <taxon>Euteleostomi</taxon>
        <taxon>Actinopterygii</taxon>
        <taxon>Neopterygii</taxon>
        <taxon>Teleostei</taxon>
        <taxon>Notacanthiformes</taxon>
        <taxon>Halosauridae</taxon>
        <taxon>Aldrovandia</taxon>
    </lineage>
</organism>
<dbReference type="EMBL" id="JAINUG010000064">
    <property type="protein sequence ID" value="KAJ8402386.1"/>
    <property type="molecule type" value="Genomic_DNA"/>
</dbReference>
<accession>A0AAD7WMD1</accession>
<comment type="caution">
    <text evidence="1">The sequence shown here is derived from an EMBL/GenBank/DDBJ whole genome shotgun (WGS) entry which is preliminary data.</text>
</comment>
<name>A0AAD7WMD1_9TELE</name>
<dbReference type="AlphaFoldDB" id="A0AAD7WMD1"/>
<evidence type="ECO:0000313" key="2">
    <source>
        <dbReference type="Proteomes" id="UP001221898"/>
    </source>
</evidence>
<dbReference type="Proteomes" id="UP001221898">
    <property type="component" value="Unassembled WGS sequence"/>
</dbReference>
<proteinExistence type="predicted"/>